<dbReference type="InterPro" id="IPR001969">
    <property type="entry name" value="Aspartic_peptidase_AS"/>
</dbReference>
<proteinExistence type="predicted"/>
<dbReference type="OrthoDB" id="185963at2"/>
<dbReference type="CDD" id="cd05483">
    <property type="entry name" value="retropepsin_like_bacteria"/>
    <property type="match status" value="1"/>
</dbReference>
<dbReference type="EMBL" id="QPJY01000001">
    <property type="protein sequence ID" value="RCX32758.1"/>
    <property type="molecule type" value="Genomic_DNA"/>
</dbReference>
<dbReference type="GO" id="GO:0006508">
    <property type="term" value="P:proteolysis"/>
    <property type="evidence" value="ECO:0007669"/>
    <property type="project" value="UniProtKB-KW"/>
</dbReference>
<dbReference type="AlphaFoldDB" id="A0A369CHK4"/>
<gene>
    <name evidence="1" type="ORF">DFQ59_10156</name>
</gene>
<accession>A0A369CHK4</accession>
<dbReference type="PROSITE" id="PS00141">
    <property type="entry name" value="ASP_PROTEASE"/>
    <property type="match status" value="1"/>
</dbReference>
<protein>
    <submittedName>
        <fullName evidence="1">Aspartyl protease family protein</fullName>
    </submittedName>
</protein>
<dbReference type="GO" id="GO:0004190">
    <property type="term" value="F:aspartic-type endopeptidase activity"/>
    <property type="evidence" value="ECO:0007669"/>
    <property type="project" value="InterPro"/>
</dbReference>
<evidence type="ECO:0000313" key="2">
    <source>
        <dbReference type="Proteomes" id="UP000252707"/>
    </source>
</evidence>
<name>A0A369CHK4_9GAMM</name>
<dbReference type="RefSeq" id="WP_114277671.1">
    <property type="nucleotide sequence ID" value="NZ_QPJY01000001.1"/>
</dbReference>
<sequence length="164" mass="17311">MNRIGTGNVILAWIVILGLLTWGFSALLDYQRNPNRALATHTDGSMKEVVLKRNRDGHYVADGAINGHTVTLLVDTGATTVTLPGALAARLGLARGAPLRAQTANGTATVYATTLASVALGGIVLHDVRANISPGMTGEEALLGMSFLRGLELIQRDGTLRIRQ</sequence>
<keyword evidence="2" id="KW-1185">Reference proteome</keyword>
<dbReference type="Proteomes" id="UP000252707">
    <property type="component" value="Unassembled WGS sequence"/>
</dbReference>
<reference evidence="1 2" key="1">
    <citation type="submission" date="2018-07" db="EMBL/GenBank/DDBJ databases">
        <title>Genomic Encyclopedia of Type Strains, Phase IV (KMG-IV): sequencing the most valuable type-strain genomes for metagenomic binning, comparative biology and taxonomic classification.</title>
        <authorList>
            <person name="Goeker M."/>
        </authorList>
    </citation>
    <scope>NUCLEOTIDE SEQUENCE [LARGE SCALE GENOMIC DNA]</scope>
    <source>
        <strain evidence="1 2">DSM 26407</strain>
    </source>
</reference>
<dbReference type="InterPro" id="IPR011969">
    <property type="entry name" value="Clan_AA_Asp_peptidase_C"/>
</dbReference>
<keyword evidence="1" id="KW-0378">Hydrolase</keyword>
<dbReference type="Gene3D" id="2.40.70.10">
    <property type="entry name" value="Acid Proteases"/>
    <property type="match status" value="1"/>
</dbReference>
<keyword evidence="1" id="KW-0645">Protease</keyword>
<dbReference type="NCBIfam" id="TIGR02281">
    <property type="entry name" value="clan_AA_DTGA"/>
    <property type="match status" value="1"/>
</dbReference>
<dbReference type="InterPro" id="IPR034122">
    <property type="entry name" value="Retropepsin-like_bacterial"/>
</dbReference>
<dbReference type="InterPro" id="IPR021109">
    <property type="entry name" value="Peptidase_aspartic_dom_sf"/>
</dbReference>
<evidence type="ECO:0000313" key="1">
    <source>
        <dbReference type="EMBL" id="RCX32758.1"/>
    </source>
</evidence>
<dbReference type="Pfam" id="PF13975">
    <property type="entry name" value="gag-asp_proteas"/>
    <property type="match status" value="1"/>
</dbReference>
<dbReference type="SUPFAM" id="SSF50630">
    <property type="entry name" value="Acid proteases"/>
    <property type="match status" value="1"/>
</dbReference>
<organism evidence="1 2">
    <name type="scientific">Thioalbus denitrificans</name>
    <dbReference type="NCBI Taxonomy" id="547122"/>
    <lineage>
        <taxon>Bacteria</taxon>
        <taxon>Pseudomonadati</taxon>
        <taxon>Pseudomonadota</taxon>
        <taxon>Gammaproteobacteria</taxon>
        <taxon>Chromatiales</taxon>
        <taxon>Ectothiorhodospiraceae</taxon>
        <taxon>Thioalbus</taxon>
    </lineage>
</organism>
<comment type="caution">
    <text evidence="1">The sequence shown here is derived from an EMBL/GenBank/DDBJ whole genome shotgun (WGS) entry which is preliminary data.</text>
</comment>